<evidence type="ECO:0000256" key="1">
    <source>
        <dbReference type="SAM" id="SignalP"/>
    </source>
</evidence>
<keyword evidence="1" id="KW-0732">Signal</keyword>
<dbReference type="OrthoDB" id="187794at2"/>
<gene>
    <name evidence="2" type="ORF">RSO01_61860</name>
</gene>
<dbReference type="Pfam" id="PF11340">
    <property type="entry name" value="DUF3142"/>
    <property type="match status" value="1"/>
</dbReference>
<reference evidence="2 3" key="1">
    <citation type="submission" date="2019-07" db="EMBL/GenBank/DDBJ databases">
        <title>Whole genome shotgun sequence of Reyranella soli NBRC 108950.</title>
        <authorList>
            <person name="Hosoyama A."/>
            <person name="Uohara A."/>
            <person name="Ohji S."/>
            <person name="Ichikawa N."/>
        </authorList>
    </citation>
    <scope>NUCLEOTIDE SEQUENCE [LARGE SCALE GENOMIC DNA]</scope>
    <source>
        <strain evidence="2 3">NBRC 108950</strain>
    </source>
</reference>
<evidence type="ECO:0000313" key="2">
    <source>
        <dbReference type="EMBL" id="GEP59020.1"/>
    </source>
</evidence>
<dbReference type="RefSeq" id="WP_147154395.1">
    <property type="nucleotide sequence ID" value="NZ_BKAJ01000116.1"/>
</dbReference>
<comment type="caution">
    <text evidence="2">The sequence shown here is derived from an EMBL/GenBank/DDBJ whole genome shotgun (WGS) entry which is preliminary data.</text>
</comment>
<feature type="signal peptide" evidence="1">
    <location>
        <begin position="1"/>
        <end position="23"/>
    </location>
</feature>
<dbReference type="Proteomes" id="UP000321058">
    <property type="component" value="Unassembled WGS sequence"/>
</dbReference>
<name>A0A512NJ95_9HYPH</name>
<accession>A0A512NJ95</accession>
<dbReference type="EMBL" id="BKAJ01000116">
    <property type="protein sequence ID" value="GEP59020.1"/>
    <property type="molecule type" value="Genomic_DNA"/>
</dbReference>
<dbReference type="InterPro" id="IPR021488">
    <property type="entry name" value="DUF3142"/>
</dbReference>
<evidence type="ECO:0008006" key="4">
    <source>
        <dbReference type="Google" id="ProtNLM"/>
    </source>
</evidence>
<evidence type="ECO:0000313" key="3">
    <source>
        <dbReference type="Proteomes" id="UP000321058"/>
    </source>
</evidence>
<protein>
    <recommendedName>
        <fullName evidence="4">DUF3142 domain-containing protein</fullName>
    </recommendedName>
</protein>
<proteinExistence type="predicted"/>
<organism evidence="2 3">
    <name type="scientific">Reyranella soli</name>
    <dbReference type="NCBI Taxonomy" id="1230389"/>
    <lineage>
        <taxon>Bacteria</taxon>
        <taxon>Pseudomonadati</taxon>
        <taxon>Pseudomonadota</taxon>
        <taxon>Alphaproteobacteria</taxon>
        <taxon>Hyphomicrobiales</taxon>
        <taxon>Reyranellaceae</taxon>
        <taxon>Reyranella</taxon>
    </lineage>
</organism>
<feature type="chain" id="PRO_5021970310" description="DUF3142 domain-containing protein" evidence="1">
    <location>
        <begin position="24"/>
        <end position="397"/>
    </location>
</feature>
<dbReference type="AlphaFoldDB" id="A0A512NJ95"/>
<sequence length="397" mass="43559">MRLLAAVLLCVIGLSGSMPQIRATATPLPHDAYVWQRAWTPHVISSVSRSSDIVRAWRLLLAEADASGRWTAVSIPWPDIHATHRPVIGVIRIDGRLDEARIPAMLDQVMARIESVSASLAGVEIDYDCPTSKLATYSRFLAALRSRLAPSLKLSITALPTWMTSGQLEQLTRNLDEIVLQVHAVDDPRRGLFDSDQAERWVREFGRRIHRPFRVALPAYDVRVTWRPDGRLASVEGEMPLRAGATNGEVLRASPDAILKFLNAMRLGAPEGLLGIAWFRLPTDADSRAWSLQTWRAVIAGELPAVRLSAGLVPAERTDLWTVTLSNDGPADAALPRQVRLDPACEAADGANGFRLASAGGPLVLEATGNGRLRANRKRIIGWARCTEPERVLDVVQ</sequence>
<keyword evidence="3" id="KW-1185">Reference proteome</keyword>